<protein>
    <submittedName>
        <fullName evidence="2">Uncharacterized protein</fullName>
    </submittedName>
</protein>
<dbReference type="WBParaSite" id="nRc.2.0.1.t10436-RA">
    <property type="protein sequence ID" value="nRc.2.0.1.t10436-RA"/>
    <property type="gene ID" value="nRc.2.0.1.g10436"/>
</dbReference>
<evidence type="ECO:0000313" key="1">
    <source>
        <dbReference type="Proteomes" id="UP000887565"/>
    </source>
</evidence>
<dbReference type="AlphaFoldDB" id="A0A915IAZ6"/>
<reference evidence="2" key="1">
    <citation type="submission" date="2022-11" db="UniProtKB">
        <authorList>
            <consortium name="WormBaseParasite"/>
        </authorList>
    </citation>
    <scope>IDENTIFICATION</scope>
</reference>
<keyword evidence="1" id="KW-1185">Reference proteome</keyword>
<sequence>MFELNDFKCKEFEFSKDSGPHDIGTIKLGSVIFRRFSHNTEVLAIIALEFRLLLSSLSFSFSMMRKRSLPLFSGEMRISGVILR</sequence>
<dbReference type="Proteomes" id="UP000887565">
    <property type="component" value="Unplaced"/>
</dbReference>
<accession>A0A915IAZ6</accession>
<organism evidence="1 2">
    <name type="scientific">Romanomermis culicivorax</name>
    <name type="common">Nematode worm</name>
    <dbReference type="NCBI Taxonomy" id="13658"/>
    <lineage>
        <taxon>Eukaryota</taxon>
        <taxon>Metazoa</taxon>
        <taxon>Ecdysozoa</taxon>
        <taxon>Nematoda</taxon>
        <taxon>Enoplea</taxon>
        <taxon>Dorylaimia</taxon>
        <taxon>Mermithida</taxon>
        <taxon>Mermithoidea</taxon>
        <taxon>Mermithidae</taxon>
        <taxon>Romanomermis</taxon>
    </lineage>
</organism>
<name>A0A915IAZ6_ROMCU</name>
<evidence type="ECO:0000313" key="2">
    <source>
        <dbReference type="WBParaSite" id="nRc.2.0.1.t10436-RA"/>
    </source>
</evidence>
<proteinExistence type="predicted"/>